<dbReference type="SUPFAM" id="SSF51735">
    <property type="entry name" value="NAD(P)-binding Rossmann-fold domains"/>
    <property type="match status" value="1"/>
</dbReference>
<dbReference type="InterPro" id="IPR036291">
    <property type="entry name" value="NAD(P)-bd_dom_sf"/>
</dbReference>
<evidence type="ECO:0000259" key="1">
    <source>
        <dbReference type="Pfam" id="PF03721"/>
    </source>
</evidence>
<name>A0ABY1PHG7_9BACT</name>
<keyword evidence="3" id="KW-1185">Reference proteome</keyword>
<dbReference type="Pfam" id="PF03721">
    <property type="entry name" value="UDPG_MGDP_dh_N"/>
    <property type="match status" value="1"/>
</dbReference>
<dbReference type="InterPro" id="IPR001732">
    <property type="entry name" value="UDP-Glc/GDP-Man_DH_N"/>
</dbReference>
<dbReference type="RefSeq" id="WP_377918609.1">
    <property type="nucleotide sequence ID" value="NZ_FXUA01000008.1"/>
</dbReference>
<organism evidence="2 3">
    <name type="scientific">Algoriphagus winogradskyi</name>
    <dbReference type="NCBI Taxonomy" id="237017"/>
    <lineage>
        <taxon>Bacteria</taxon>
        <taxon>Pseudomonadati</taxon>
        <taxon>Bacteroidota</taxon>
        <taxon>Cytophagia</taxon>
        <taxon>Cytophagales</taxon>
        <taxon>Cyclobacteriaceae</taxon>
        <taxon>Algoriphagus</taxon>
    </lineage>
</organism>
<accession>A0ABY1PHG7</accession>
<evidence type="ECO:0000313" key="3">
    <source>
        <dbReference type="Proteomes" id="UP001157915"/>
    </source>
</evidence>
<gene>
    <name evidence="2" type="ORF">SAMN06265367_108175</name>
</gene>
<dbReference type="EMBL" id="FXUA01000008">
    <property type="protein sequence ID" value="SMP33404.1"/>
    <property type="molecule type" value="Genomic_DNA"/>
</dbReference>
<evidence type="ECO:0000313" key="2">
    <source>
        <dbReference type="EMBL" id="SMP33404.1"/>
    </source>
</evidence>
<dbReference type="Gene3D" id="3.40.50.720">
    <property type="entry name" value="NAD(P)-binding Rossmann-like Domain"/>
    <property type="match status" value="1"/>
</dbReference>
<dbReference type="Proteomes" id="UP001157915">
    <property type="component" value="Unassembled WGS sequence"/>
</dbReference>
<proteinExistence type="predicted"/>
<sequence>MKIAVVGTRYMGLVSGVCFADVGIEVTCDDIDRKKMDNLK</sequence>
<reference evidence="2 3" key="1">
    <citation type="submission" date="2017-05" db="EMBL/GenBank/DDBJ databases">
        <authorList>
            <person name="Varghese N."/>
            <person name="Submissions S."/>
        </authorList>
    </citation>
    <scope>NUCLEOTIDE SEQUENCE [LARGE SCALE GENOMIC DNA]</scope>
    <source>
        <strain evidence="2 3">DSM 15360</strain>
    </source>
</reference>
<comment type="caution">
    <text evidence="2">The sequence shown here is derived from an EMBL/GenBank/DDBJ whole genome shotgun (WGS) entry which is preliminary data.</text>
</comment>
<protein>
    <submittedName>
        <fullName evidence="2">UDP-glucose/GDP-mannose dehydrogenase family, NAD binding domain</fullName>
    </submittedName>
</protein>
<feature type="domain" description="UDP-glucose/GDP-mannose dehydrogenase N-terminal" evidence="1">
    <location>
        <begin position="1"/>
        <end position="40"/>
    </location>
</feature>